<dbReference type="EMBL" id="EF081661">
    <property type="protein sequence ID" value="ABK21049.1"/>
    <property type="molecule type" value="mRNA"/>
</dbReference>
<dbReference type="PANTHER" id="PTHR33649:SF2">
    <property type="entry name" value="PAR1 PROTEIN"/>
    <property type="match status" value="1"/>
</dbReference>
<dbReference type="AlphaFoldDB" id="A9NK88"/>
<sequence>MAIARLLFTISALISVISLRVVFGGIVCEKLPVEVCAFSVSTSGARCVLEKSILSDGNVQYECQRSEVIAENLNELIETEECVNACGVERMTVGMSTDSLAERGFTNKLCSTRCYNNCPNIVDLYFNLAAGEGVYLPRLCEAHRSGARRMISEVTSFAVAPATIGFGDTTISPTSAPSPVSS</sequence>
<accession>A9NK88</accession>
<name>A9NK88_PICSI</name>
<evidence type="ECO:0000256" key="1">
    <source>
        <dbReference type="SAM" id="SignalP"/>
    </source>
</evidence>
<feature type="signal peptide" evidence="1">
    <location>
        <begin position="1"/>
        <end position="24"/>
    </location>
</feature>
<dbReference type="Pfam" id="PF06521">
    <property type="entry name" value="PAR1"/>
    <property type="match status" value="1"/>
</dbReference>
<proteinExistence type="evidence at transcript level"/>
<dbReference type="InterPro" id="IPR009489">
    <property type="entry name" value="PAR1"/>
</dbReference>
<reference evidence="2" key="1">
    <citation type="journal article" date="2008" name="BMC Genomics">
        <title>A conifer genomics resource of 200,000 spruce (Picea spp.) ESTs and 6,464 high-quality, sequence-finished full-length cDNAs for Sitka spruce (Picea sitchensis).</title>
        <authorList>
            <person name="Ralph S.G."/>
            <person name="Chun H.J."/>
            <person name="Kolosova N."/>
            <person name="Cooper D."/>
            <person name="Oddy C."/>
            <person name="Ritland C.E."/>
            <person name="Kirkpatrick R."/>
            <person name="Moore R."/>
            <person name="Barber S."/>
            <person name="Holt R.A."/>
            <person name="Jones S.J."/>
            <person name="Marra M.A."/>
            <person name="Douglas C.J."/>
            <person name="Ritland K."/>
            <person name="Bohlmann J."/>
        </authorList>
    </citation>
    <scope>NUCLEOTIDE SEQUENCE</scope>
    <source>
        <tissue evidence="2">Green portion of the leader tissue</tissue>
    </source>
</reference>
<keyword evidence="1" id="KW-0732">Signal</keyword>
<feature type="chain" id="PRO_5002741614" description="PAR1 protein" evidence="1">
    <location>
        <begin position="25"/>
        <end position="182"/>
    </location>
</feature>
<dbReference type="PANTHER" id="PTHR33649">
    <property type="entry name" value="PAR1 PROTEIN"/>
    <property type="match status" value="1"/>
</dbReference>
<protein>
    <recommendedName>
        <fullName evidence="3">PAR1 protein</fullName>
    </recommendedName>
</protein>
<evidence type="ECO:0000313" key="2">
    <source>
        <dbReference type="EMBL" id="ABK21049.1"/>
    </source>
</evidence>
<evidence type="ECO:0008006" key="3">
    <source>
        <dbReference type="Google" id="ProtNLM"/>
    </source>
</evidence>
<organism evidence="2">
    <name type="scientific">Picea sitchensis</name>
    <name type="common">Sitka spruce</name>
    <name type="synonym">Pinus sitchensis</name>
    <dbReference type="NCBI Taxonomy" id="3332"/>
    <lineage>
        <taxon>Eukaryota</taxon>
        <taxon>Viridiplantae</taxon>
        <taxon>Streptophyta</taxon>
        <taxon>Embryophyta</taxon>
        <taxon>Tracheophyta</taxon>
        <taxon>Spermatophyta</taxon>
        <taxon>Pinopsida</taxon>
        <taxon>Pinidae</taxon>
        <taxon>Conifers I</taxon>
        <taxon>Pinales</taxon>
        <taxon>Pinaceae</taxon>
        <taxon>Picea</taxon>
    </lineage>
</organism>